<evidence type="ECO:0000313" key="3">
    <source>
        <dbReference type="EMBL" id="MDQ0323387.1"/>
    </source>
</evidence>
<accession>A0ABU0BZJ5</accession>
<keyword evidence="4" id="KW-1185">Reference proteome</keyword>
<feature type="chain" id="PRO_5047059997" evidence="2">
    <location>
        <begin position="20"/>
        <end position="87"/>
    </location>
</feature>
<reference evidence="3 4" key="1">
    <citation type="submission" date="2023-07" db="EMBL/GenBank/DDBJ databases">
        <title>Genomic Encyclopedia of Type Strains, Phase IV (KMG-IV): sequencing the most valuable type-strain genomes for metagenomic binning, comparative biology and taxonomic classification.</title>
        <authorList>
            <person name="Goeker M."/>
        </authorList>
    </citation>
    <scope>NUCLEOTIDE SEQUENCE [LARGE SCALE GENOMIC DNA]</scope>
    <source>
        <strain evidence="3 4">DSM 1112</strain>
    </source>
</reference>
<dbReference type="Proteomes" id="UP001230207">
    <property type="component" value="Unassembled WGS sequence"/>
</dbReference>
<feature type="compositionally biased region" description="Low complexity" evidence="1">
    <location>
        <begin position="31"/>
        <end position="42"/>
    </location>
</feature>
<gene>
    <name evidence="3" type="ORF">QO002_005593</name>
</gene>
<feature type="compositionally biased region" description="Polar residues" evidence="1">
    <location>
        <begin position="56"/>
        <end position="65"/>
    </location>
</feature>
<organism evidence="3 4">
    <name type="scientific">Pararhizobium capsulatum DSM 1112</name>
    <dbReference type="NCBI Taxonomy" id="1121113"/>
    <lineage>
        <taxon>Bacteria</taxon>
        <taxon>Pseudomonadati</taxon>
        <taxon>Pseudomonadota</taxon>
        <taxon>Alphaproteobacteria</taxon>
        <taxon>Hyphomicrobiales</taxon>
        <taxon>Rhizobiaceae</taxon>
        <taxon>Rhizobium/Agrobacterium group</taxon>
        <taxon>Pararhizobium</taxon>
    </lineage>
</organism>
<proteinExistence type="predicted"/>
<feature type="signal peptide" evidence="2">
    <location>
        <begin position="1"/>
        <end position="19"/>
    </location>
</feature>
<dbReference type="EMBL" id="JAUSVF010000003">
    <property type="protein sequence ID" value="MDQ0323387.1"/>
    <property type="molecule type" value="Genomic_DNA"/>
</dbReference>
<protein>
    <submittedName>
        <fullName evidence="3">Uncharacterized protein</fullName>
    </submittedName>
</protein>
<name>A0ABU0BZJ5_9HYPH</name>
<feature type="region of interest" description="Disordered" evidence="1">
    <location>
        <begin position="23"/>
        <end position="87"/>
    </location>
</feature>
<keyword evidence="2" id="KW-0732">Signal</keyword>
<comment type="caution">
    <text evidence="3">The sequence shown here is derived from an EMBL/GenBank/DDBJ whole genome shotgun (WGS) entry which is preliminary data.</text>
</comment>
<sequence>MKKMILAAALSLLATAAFAGGATLEGRESKSNGSATGESSSSYTGNGDYIGGNGTSGVDQTTSPASRAEAKVAAGVMNGNANGLSKK</sequence>
<evidence type="ECO:0000313" key="4">
    <source>
        <dbReference type="Proteomes" id="UP001230207"/>
    </source>
</evidence>
<evidence type="ECO:0000256" key="2">
    <source>
        <dbReference type="SAM" id="SignalP"/>
    </source>
</evidence>
<evidence type="ECO:0000256" key="1">
    <source>
        <dbReference type="SAM" id="MobiDB-lite"/>
    </source>
</evidence>
<dbReference type="RefSeq" id="WP_307235904.1">
    <property type="nucleotide sequence ID" value="NZ_JAUSVF010000003.1"/>
</dbReference>